<sequence>MTVVPASEVKSRMRSYIMQRLLMKGDGAPLHDDDLLFSSGRLDSLDAVELIMSVETDYGINFSDLGFDLTRLDSISAIARLVEQSSVEPA</sequence>
<organism evidence="2 3">
    <name type="scientific">Bradyrhizobium neotropicale</name>
    <dbReference type="NCBI Taxonomy" id="1497615"/>
    <lineage>
        <taxon>Bacteria</taxon>
        <taxon>Pseudomonadati</taxon>
        <taxon>Pseudomonadota</taxon>
        <taxon>Alphaproteobacteria</taxon>
        <taxon>Hyphomicrobiales</taxon>
        <taxon>Nitrobacteraceae</taxon>
        <taxon>Bradyrhizobium</taxon>
    </lineage>
</organism>
<keyword evidence="3" id="KW-1185">Reference proteome</keyword>
<dbReference type="Pfam" id="PF00550">
    <property type="entry name" value="PP-binding"/>
    <property type="match status" value="1"/>
</dbReference>
<protein>
    <submittedName>
        <fullName evidence="2">Acyl carrier protein</fullName>
    </submittedName>
</protein>
<comment type="caution">
    <text evidence="2">The sequence shown here is derived from an EMBL/GenBank/DDBJ whole genome shotgun (WGS) entry which is preliminary data.</text>
</comment>
<name>A0A176ZHN2_9BRAD</name>
<gene>
    <name evidence="2" type="ORF">AXW67_36440</name>
</gene>
<dbReference type="InterPro" id="IPR009081">
    <property type="entry name" value="PP-bd_ACP"/>
</dbReference>
<dbReference type="InterPro" id="IPR036736">
    <property type="entry name" value="ACP-like_sf"/>
</dbReference>
<dbReference type="Proteomes" id="UP000077173">
    <property type="component" value="Unassembled WGS sequence"/>
</dbReference>
<dbReference type="PROSITE" id="PS50075">
    <property type="entry name" value="CARRIER"/>
    <property type="match status" value="1"/>
</dbReference>
<dbReference type="RefSeq" id="WP_063676814.1">
    <property type="nucleotide sequence ID" value="NZ_LSEF01000025.1"/>
</dbReference>
<proteinExistence type="predicted"/>
<evidence type="ECO:0000313" key="3">
    <source>
        <dbReference type="Proteomes" id="UP000077173"/>
    </source>
</evidence>
<dbReference type="SUPFAM" id="SSF47336">
    <property type="entry name" value="ACP-like"/>
    <property type="match status" value="1"/>
</dbReference>
<dbReference type="Gene3D" id="1.10.1200.10">
    <property type="entry name" value="ACP-like"/>
    <property type="match status" value="1"/>
</dbReference>
<dbReference type="EMBL" id="LSEF01000025">
    <property type="protein sequence ID" value="OAF19286.1"/>
    <property type="molecule type" value="Genomic_DNA"/>
</dbReference>
<accession>A0A176ZHN2</accession>
<feature type="domain" description="Carrier" evidence="1">
    <location>
        <begin position="4"/>
        <end position="86"/>
    </location>
</feature>
<dbReference type="AlphaFoldDB" id="A0A176ZHN2"/>
<evidence type="ECO:0000259" key="1">
    <source>
        <dbReference type="PROSITE" id="PS50075"/>
    </source>
</evidence>
<reference evidence="2 3" key="1">
    <citation type="submission" date="2016-02" db="EMBL/GenBank/DDBJ databases">
        <title>Draft genome sequence of the strain BR 10247T Bradyrhizobium neotropicale isolated from nodules of Centrolobium paraense.</title>
        <authorList>
            <person name="Simoes-Araujo J.L."/>
            <person name="Barauna A.C."/>
            <person name="Silva K."/>
            <person name="Zilli J.E."/>
        </authorList>
    </citation>
    <scope>NUCLEOTIDE SEQUENCE [LARGE SCALE GENOMIC DNA]</scope>
    <source>
        <strain evidence="2 3">BR 10247</strain>
    </source>
</reference>
<evidence type="ECO:0000313" key="2">
    <source>
        <dbReference type="EMBL" id="OAF19286.1"/>
    </source>
</evidence>